<reference evidence="3 4" key="1">
    <citation type="submission" date="2023-08" db="EMBL/GenBank/DDBJ databases">
        <title>Annotated Genome Sequence of Vanrija albida AlHP1.</title>
        <authorList>
            <person name="Herzog R."/>
        </authorList>
    </citation>
    <scope>NUCLEOTIDE SEQUENCE [LARGE SCALE GENOMIC DNA]</scope>
    <source>
        <strain evidence="3 4">AlHP1</strain>
    </source>
</reference>
<evidence type="ECO:0000313" key="4">
    <source>
        <dbReference type="Proteomes" id="UP001565368"/>
    </source>
</evidence>
<dbReference type="PANTHER" id="PTHR12874">
    <property type="entry name" value="F-BOX ONLY PROTEIN 48-RELATED"/>
    <property type="match status" value="1"/>
</dbReference>
<dbReference type="InterPro" id="IPR001810">
    <property type="entry name" value="F-box_dom"/>
</dbReference>
<evidence type="ECO:0000259" key="2">
    <source>
        <dbReference type="SMART" id="SM00256"/>
    </source>
</evidence>
<keyword evidence="4" id="KW-1185">Reference proteome</keyword>
<dbReference type="EMBL" id="JBBXJM010000002">
    <property type="protein sequence ID" value="KAL1410726.1"/>
    <property type="molecule type" value="Genomic_DNA"/>
</dbReference>
<dbReference type="InterPro" id="IPR036047">
    <property type="entry name" value="F-box-like_dom_sf"/>
</dbReference>
<dbReference type="PANTHER" id="PTHR12874:SF9">
    <property type="entry name" value="F-BOX ONLY PROTEIN 48"/>
    <property type="match status" value="1"/>
</dbReference>
<feature type="compositionally biased region" description="Polar residues" evidence="1">
    <location>
        <begin position="289"/>
        <end position="311"/>
    </location>
</feature>
<dbReference type="Pfam" id="PF12937">
    <property type="entry name" value="F-box-like"/>
    <property type="match status" value="2"/>
</dbReference>
<accession>A0ABR3Q7L4</accession>
<name>A0ABR3Q7L4_9TREE</name>
<sequence length="453" mass="49387">MSLHAHDAHHGGRDAGHALTDTALPAPRNPLDLGIDIFLVVASLLDPEDLVAASQVCRAWRETLSISAAPWRVSCVRAQADEWDRVEAVRTALEADGEMLDPAAVAQREVRRWRELALIHARTERCWTTGPLNKTVMELDFAYEFYVDSKTGVIFTYWQGRYLLLDRKSLEPLQYLPFQEWGNLHFVNGCHTFTVNEVTQAGRLSRVSHSTLSLGPLSSLKTISPPQFARHRLVPSSTAEGAIFVEGAIFGSHIHLYTPAFVKLFEIQYPQNAPGALPEPLDAPEDSAGTDTSEPQPSVTDSTTAGNTSGPSDAAGPAVEGIIARTAFATESPKNPMTLGPDVFLLIASTLDPTDLITASQVCAAWRAAHLSNSLPWRHSCLAVDADEADRIEAIPEWTGEGVGAEVHKWRELCFMHAESIRLGVLAGLRRGSTGSPSPLHSAIGFPWTRRTV</sequence>
<dbReference type="Gene3D" id="1.20.1280.50">
    <property type="match status" value="2"/>
</dbReference>
<dbReference type="RefSeq" id="XP_069210670.1">
    <property type="nucleotide sequence ID" value="XM_069350284.1"/>
</dbReference>
<proteinExistence type="predicted"/>
<feature type="compositionally biased region" description="Basic and acidic residues" evidence="1">
    <location>
        <begin position="1"/>
        <end position="16"/>
    </location>
</feature>
<dbReference type="GeneID" id="95982711"/>
<protein>
    <recommendedName>
        <fullName evidence="2">F-box domain-containing protein</fullName>
    </recommendedName>
</protein>
<gene>
    <name evidence="3" type="ORF">Q8F55_001668</name>
</gene>
<evidence type="ECO:0000256" key="1">
    <source>
        <dbReference type="SAM" id="MobiDB-lite"/>
    </source>
</evidence>
<evidence type="ECO:0000313" key="3">
    <source>
        <dbReference type="EMBL" id="KAL1410726.1"/>
    </source>
</evidence>
<feature type="domain" description="F-box" evidence="2">
    <location>
        <begin position="33"/>
        <end position="74"/>
    </location>
</feature>
<feature type="region of interest" description="Disordered" evidence="1">
    <location>
        <begin position="1"/>
        <end position="21"/>
    </location>
</feature>
<dbReference type="CDD" id="cd09917">
    <property type="entry name" value="F-box_SF"/>
    <property type="match status" value="2"/>
</dbReference>
<dbReference type="Proteomes" id="UP001565368">
    <property type="component" value="Unassembled WGS sequence"/>
</dbReference>
<dbReference type="SMART" id="SM00256">
    <property type="entry name" value="FBOX"/>
    <property type="match status" value="2"/>
</dbReference>
<feature type="domain" description="F-box" evidence="2">
    <location>
        <begin position="339"/>
        <end position="379"/>
    </location>
</feature>
<organism evidence="3 4">
    <name type="scientific">Vanrija albida</name>
    <dbReference type="NCBI Taxonomy" id="181172"/>
    <lineage>
        <taxon>Eukaryota</taxon>
        <taxon>Fungi</taxon>
        <taxon>Dikarya</taxon>
        <taxon>Basidiomycota</taxon>
        <taxon>Agaricomycotina</taxon>
        <taxon>Tremellomycetes</taxon>
        <taxon>Trichosporonales</taxon>
        <taxon>Trichosporonaceae</taxon>
        <taxon>Vanrija</taxon>
    </lineage>
</organism>
<comment type="caution">
    <text evidence="3">The sequence shown here is derived from an EMBL/GenBank/DDBJ whole genome shotgun (WGS) entry which is preliminary data.</text>
</comment>
<feature type="region of interest" description="Disordered" evidence="1">
    <location>
        <begin position="275"/>
        <end position="316"/>
    </location>
</feature>
<dbReference type="SUPFAM" id="SSF81383">
    <property type="entry name" value="F-box domain"/>
    <property type="match status" value="2"/>
</dbReference>